<dbReference type="AlphaFoldDB" id="A0A2D1JM97"/>
<reference evidence="1 2" key="1">
    <citation type="submission" date="2019-01" db="EMBL/GenBank/DDBJ databases">
        <authorList>
            <consortium name="Pathogen Informatics"/>
        </authorList>
    </citation>
    <scope>NUCLEOTIDE SEQUENCE [LARGE SCALE GENOMIC DNA]</scope>
    <source>
        <strain evidence="1 2">NCTC10118</strain>
    </source>
</reference>
<dbReference type="InterPro" id="IPR018691">
    <property type="entry name" value="DUF2188"/>
</dbReference>
<sequence length="77" mass="9168">MEEKKELRAVWHITKDKEKDKWRVYREGAERATSLFDTQKEAIPYARELAKKHNGTFYIHGENGKIRDGKGYKDKDK</sequence>
<accession>A0A2D1JM97</accession>
<dbReference type="Proteomes" id="UP000289952">
    <property type="component" value="Chromosome"/>
</dbReference>
<name>A0A2D1JM97_9BACT</name>
<dbReference type="RefSeq" id="WP_099309563.1">
    <property type="nucleotide sequence ID" value="NZ_AP018135.1"/>
</dbReference>
<dbReference type="EMBL" id="LR214972">
    <property type="protein sequence ID" value="VEU63574.1"/>
    <property type="molecule type" value="Genomic_DNA"/>
</dbReference>
<gene>
    <name evidence="1" type="ORF">NCTC10118_00617</name>
</gene>
<keyword evidence="2" id="KW-1185">Reference proteome</keyword>
<evidence type="ECO:0000313" key="2">
    <source>
        <dbReference type="Proteomes" id="UP000289952"/>
    </source>
</evidence>
<dbReference type="OrthoDB" id="8858565at2"/>
<dbReference type="KEGG" id="mboh:CO229_02825"/>
<evidence type="ECO:0000313" key="1">
    <source>
        <dbReference type="EMBL" id="VEU63574.1"/>
    </source>
</evidence>
<proteinExistence type="predicted"/>
<organism evidence="1 2">
    <name type="scientific">Mycoplasmopsis bovirhinis</name>
    <dbReference type="NCBI Taxonomy" id="29553"/>
    <lineage>
        <taxon>Bacteria</taxon>
        <taxon>Bacillati</taxon>
        <taxon>Mycoplasmatota</taxon>
        <taxon>Mycoplasmoidales</taxon>
        <taxon>Metamycoplasmataceae</taxon>
        <taxon>Mycoplasmopsis</taxon>
    </lineage>
</organism>
<protein>
    <submittedName>
        <fullName evidence="1">Uncharacterized protein</fullName>
    </submittedName>
</protein>
<dbReference type="Pfam" id="PF09954">
    <property type="entry name" value="DUF2188"/>
    <property type="match status" value="1"/>
</dbReference>